<dbReference type="GeneID" id="25301254"/>
<proteinExistence type="inferred from homology"/>
<dbReference type="InterPro" id="IPR050775">
    <property type="entry name" value="FAD-binding_Monooxygenases"/>
</dbReference>
<reference evidence="9 10" key="1">
    <citation type="submission" date="2015-01" db="EMBL/GenBank/DDBJ databases">
        <title>The Genome Sequence of Fonsecaea pedrosoi CBS 271.37.</title>
        <authorList>
            <consortium name="The Broad Institute Genomics Platform"/>
            <person name="Cuomo C."/>
            <person name="de Hoog S."/>
            <person name="Gorbushina A."/>
            <person name="Stielow B."/>
            <person name="Teixiera M."/>
            <person name="Abouelleil A."/>
            <person name="Chapman S.B."/>
            <person name="Priest M."/>
            <person name="Young S.K."/>
            <person name="Wortman J."/>
            <person name="Nusbaum C."/>
            <person name="Birren B."/>
        </authorList>
    </citation>
    <scope>NUCLEOTIDE SEQUENCE [LARGE SCALE GENOMIC DNA]</scope>
    <source>
        <strain evidence="9 10">CBS 271.37</strain>
    </source>
</reference>
<keyword evidence="6" id="KW-0560">Oxidoreductase</keyword>
<dbReference type="OrthoDB" id="66881at2759"/>
<keyword evidence="7" id="KW-0503">Monooxygenase</keyword>
<dbReference type="InterPro" id="IPR036188">
    <property type="entry name" value="FAD/NAD-bd_sf"/>
</dbReference>
<dbReference type="PANTHER" id="PTHR43098:SF4">
    <property type="entry name" value="BLR3857 PROTEIN"/>
    <property type="match status" value="1"/>
</dbReference>
<accession>A0A0D2GZ89</accession>
<dbReference type="GO" id="GO:0004497">
    <property type="term" value="F:monooxygenase activity"/>
    <property type="evidence" value="ECO:0007669"/>
    <property type="project" value="UniProtKB-KW"/>
</dbReference>
<dbReference type="Pfam" id="PF07992">
    <property type="entry name" value="Pyr_redox_2"/>
    <property type="match status" value="1"/>
</dbReference>
<keyword evidence="4" id="KW-0274">FAD</keyword>
<dbReference type="InterPro" id="IPR023753">
    <property type="entry name" value="FAD/NAD-binding_dom"/>
</dbReference>
<evidence type="ECO:0000256" key="5">
    <source>
        <dbReference type="ARBA" id="ARBA00022857"/>
    </source>
</evidence>
<dbReference type="Gene3D" id="3.50.50.60">
    <property type="entry name" value="FAD/NAD(P)-binding domain"/>
    <property type="match status" value="2"/>
</dbReference>
<keyword evidence="10" id="KW-1185">Reference proteome</keyword>
<evidence type="ECO:0000259" key="8">
    <source>
        <dbReference type="Pfam" id="PF07992"/>
    </source>
</evidence>
<dbReference type="Proteomes" id="UP000053029">
    <property type="component" value="Unassembled WGS sequence"/>
</dbReference>
<dbReference type="SUPFAM" id="SSF51905">
    <property type="entry name" value="FAD/NAD(P)-binding domain"/>
    <property type="match status" value="1"/>
</dbReference>
<evidence type="ECO:0000256" key="7">
    <source>
        <dbReference type="ARBA" id="ARBA00023033"/>
    </source>
</evidence>
<evidence type="ECO:0000313" key="10">
    <source>
        <dbReference type="Proteomes" id="UP000053029"/>
    </source>
</evidence>
<organism evidence="9 10">
    <name type="scientific">Fonsecaea pedrosoi CBS 271.37</name>
    <dbReference type="NCBI Taxonomy" id="1442368"/>
    <lineage>
        <taxon>Eukaryota</taxon>
        <taxon>Fungi</taxon>
        <taxon>Dikarya</taxon>
        <taxon>Ascomycota</taxon>
        <taxon>Pezizomycotina</taxon>
        <taxon>Eurotiomycetes</taxon>
        <taxon>Chaetothyriomycetidae</taxon>
        <taxon>Chaetothyriales</taxon>
        <taxon>Herpotrichiellaceae</taxon>
        <taxon>Fonsecaea</taxon>
    </lineage>
</organism>
<dbReference type="VEuPathDB" id="FungiDB:Z517_01764"/>
<protein>
    <recommendedName>
        <fullName evidence="8">FAD/NAD(P)-binding domain-containing protein</fullName>
    </recommendedName>
</protein>
<dbReference type="RefSeq" id="XP_013290176.1">
    <property type="nucleotide sequence ID" value="XM_013434722.1"/>
</dbReference>
<keyword evidence="5" id="KW-0521">NADP</keyword>
<dbReference type="PRINTS" id="PR00420">
    <property type="entry name" value="RNGMNOXGNASE"/>
</dbReference>
<evidence type="ECO:0000256" key="3">
    <source>
        <dbReference type="ARBA" id="ARBA00022630"/>
    </source>
</evidence>
<dbReference type="HOGENOM" id="CLU_006937_8_2_1"/>
<feature type="domain" description="FAD/NAD(P)-binding" evidence="8">
    <location>
        <begin position="89"/>
        <end position="299"/>
    </location>
</feature>
<sequence>MTEPAALSTTPTLQVPTKDIRTYAQILNISLDFDPDALKAKYAEEKRKRDHHGGLSQYRSVRDSDFLKSYMKDLYADETFTRDPVKGVYDVVIVGAGLTGIQAVRHLHQRGITNVCVIEKGHGFGGTWYWNRYPGVQCDIDSYIYLPLLEDLDYVPTQKYVYGPEIRKYAEALAKKYHMDSKTLFQTEALGFFYDEDRKLWKVKTSRNDEIEAHWIVPAPGPLHVPKFPGFGGIESFKGKHFHSCRWDYNYSGGDPENPQLTGLTDKRVGIIGTGATGVQLVPRIGEWAKELYVFQRTPSSIDIRGNKPTDPEWAKNLRKGWQRHRQDNFSTLTVGGYVEEDEVNDGWTDVLRNLPGFMAGDQSGDPELRKARMQIADFKKMESIRKRVDSLVKDPETAAKLKPWYNQFCKRPCFHDEYLQTFNRPNVHLVDTDGKGVERVTPKGLVANDQEYELDCIIYATGFEWATDLSSRLGAPIIGRGGVSLTDKFKDGITTLHGWAVHGFPNMALLTHFQSGSTPNWTHNMTEACNHIAYVIAESKRRNLKAVEVTQEAEDAWVAHCMDVARGRAEFLRDCTPGYYSDEGTIDDKLLKSQPYLAGGPTFFKLIEEWRNEGQMRGLELTAGDANEERARL</sequence>
<dbReference type="PANTHER" id="PTHR43098">
    <property type="entry name" value="L-ORNITHINE N(5)-MONOOXYGENASE-RELATED"/>
    <property type="match status" value="1"/>
</dbReference>
<gene>
    <name evidence="9" type="ORF">Z517_01764</name>
</gene>
<evidence type="ECO:0000256" key="4">
    <source>
        <dbReference type="ARBA" id="ARBA00022827"/>
    </source>
</evidence>
<dbReference type="AlphaFoldDB" id="A0A0D2GZ89"/>
<evidence type="ECO:0000313" key="9">
    <source>
        <dbReference type="EMBL" id="KIW86368.1"/>
    </source>
</evidence>
<evidence type="ECO:0000256" key="6">
    <source>
        <dbReference type="ARBA" id="ARBA00023002"/>
    </source>
</evidence>
<comment type="similarity">
    <text evidence="2">Belongs to the FAD-binding monooxygenase family.</text>
</comment>
<keyword evidence="3" id="KW-0285">Flavoprotein</keyword>
<name>A0A0D2GZ89_9EURO</name>
<evidence type="ECO:0000256" key="2">
    <source>
        <dbReference type="ARBA" id="ARBA00010139"/>
    </source>
</evidence>
<comment type="cofactor">
    <cofactor evidence="1">
        <name>FAD</name>
        <dbReference type="ChEBI" id="CHEBI:57692"/>
    </cofactor>
</comment>
<evidence type="ECO:0000256" key="1">
    <source>
        <dbReference type="ARBA" id="ARBA00001974"/>
    </source>
</evidence>
<dbReference type="EMBL" id="KN846969">
    <property type="protein sequence ID" value="KIW86368.1"/>
    <property type="molecule type" value="Genomic_DNA"/>
</dbReference>